<evidence type="ECO:0000256" key="10">
    <source>
        <dbReference type="ARBA" id="ARBA00023204"/>
    </source>
</evidence>
<dbReference type="Pfam" id="PF11798">
    <property type="entry name" value="IMS_HHH"/>
    <property type="match status" value="1"/>
</dbReference>
<keyword evidence="4 12" id="KW-0548">Nucleotidyltransferase</keyword>
<feature type="domain" description="UmuC" evidence="13">
    <location>
        <begin position="5"/>
        <end position="185"/>
    </location>
</feature>
<dbReference type="KEGG" id="cgh:CGC50_10085"/>
<evidence type="ECO:0000256" key="12">
    <source>
        <dbReference type="HAMAP-Rule" id="MF_01113"/>
    </source>
</evidence>
<feature type="binding site" evidence="12">
    <location>
        <position position="103"/>
    </location>
    <ligand>
        <name>Mg(2+)</name>
        <dbReference type="ChEBI" id="CHEBI:18420"/>
    </ligand>
</feature>
<dbReference type="SUPFAM" id="SSF56672">
    <property type="entry name" value="DNA/RNA polymerases"/>
    <property type="match status" value="1"/>
</dbReference>
<comment type="function">
    <text evidence="12">Poorly processive, error-prone DNA polymerase involved in untargeted mutagenesis. Copies undamaged DNA at stalled replication forks, which arise in vivo from mismatched or misaligned primer ends. These misaligned primers can be extended by PolIV. Exhibits no 3'-5' exonuclease (proofreading) activity. May be involved in translesional synthesis, in conjunction with the beta clamp from PolIII.</text>
</comment>
<evidence type="ECO:0000256" key="4">
    <source>
        <dbReference type="ARBA" id="ARBA00022695"/>
    </source>
</evidence>
<dbReference type="Proteomes" id="UP000217250">
    <property type="component" value="Chromosome"/>
</dbReference>
<dbReference type="InterPro" id="IPR024728">
    <property type="entry name" value="PolY_HhH_motif"/>
</dbReference>
<dbReference type="GO" id="GO:0006281">
    <property type="term" value="P:DNA repair"/>
    <property type="evidence" value="ECO:0007669"/>
    <property type="project" value="UniProtKB-UniRule"/>
</dbReference>
<keyword evidence="7 12" id="KW-0227">DNA damage</keyword>
<dbReference type="RefSeq" id="WP_095910727.1">
    <property type="nucleotide sequence ID" value="NZ_CP022386.1"/>
</dbReference>
<dbReference type="InterPro" id="IPR050116">
    <property type="entry name" value="DNA_polymerase-Y"/>
</dbReference>
<reference evidence="15" key="1">
    <citation type="submission" date="2017-06" db="EMBL/GenBank/DDBJ databases">
        <title>Capnocytophaga spp. assemblies.</title>
        <authorList>
            <person name="Gulvik C.A."/>
        </authorList>
    </citation>
    <scope>NUCLEOTIDE SEQUENCE [LARGE SCALE GENOMIC DNA]</scope>
    <source>
        <strain evidence="15">H1496</strain>
    </source>
</reference>
<keyword evidence="12" id="KW-0238">DNA-binding</keyword>
<accession>A0A250FQX0</accession>
<comment type="catalytic activity">
    <reaction evidence="11 12">
        <text>DNA(n) + a 2'-deoxyribonucleoside 5'-triphosphate = DNA(n+1) + diphosphate</text>
        <dbReference type="Rhea" id="RHEA:22508"/>
        <dbReference type="Rhea" id="RHEA-COMP:17339"/>
        <dbReference type="Rhea" id="RHEA-COMP:17340"/>
        <dbReference type="ChEBI" id="CHEBI:33019"/>
        <dbReference type="ChEBI" id="CHEBI:61560"/>
        <dbReference type="ChEBI" id="CHEBI:173112"/>
        <dbReference type="EC" id="2.7.7.7"/>
    </reaction>
</comment>
<dbReference type="PROSITE" id="PS50173">
    <property type="entry name" value="UMUC"/>
    <property type="match status" value="1"/>
</dbReference>
<evidence type="ECO:0000313" key="14">
    <source>
        <dbReference type="EMBL" id="ATA87474.1"/>
    </source>
</evidence>
<feature type="active site" evidence="12">
    <location>
        <position position="104"/>
    </location>
</feature>
<keyword evidence="5 12" id="KW-0235">DNA replication</keyword>
<dbReference type="PANTHER" id="PTHR11076">
    <property type="entry name" value="DNA REPAIR POLYMERASE UMUC / TRANSFERASE FAMILY MEMBER"/>
    <property type="match status" value="1"/>
</dbReference>
<proteinExistence type="inferred from homology"/>
<dbReference type="NCBIfam" id="NF010731">
    <property type="entry name" value="PRK14133.1"/>
    <property type="match status" value="1"/>
</dbReference>
<evidence type="ECO:0000256" key="3">
    <source>
        <dbReference type="ARBA" id="ARBA00022679"/>
    </source>
</evidence>
<dbReference type="GO" id="GO:0006261">
    <property type="term" value="P:DNA-templated DNA replication"/>
    <property type="evidence" value="ECO:0007669"/>
    <property type="project" value="UniProtKB-UniRule"/>
</dbReference>
<dbReference type="InterPro" id="IPR001126">
    <property type="entry name" value="UmuC"/>
</dbReference>
<dbReference type="CDD" id="cd03586">
    <property type="entry name" value="PolY_Pol_IV_kappa"/>
    <property type="match status" value="1"/>
</dbReference>
<dbReference type="GO" id="GO:0000287">
    <property type="term" value="F:magnesium ion binding"/>
    <property type="evidence" value="ECO:0007669"/>
    <property type="project" value="UniProtKB-UniRule"/>
</dbReference>
<keyword evidence="6 12" id="KW-0479">Metal-binding</keyword>
<dbReference type="Gene3D" id="3.40.1170.60">
    <property type="match status" value="1"/>
</dbReference>
<dbReference type="SUPFAM" id="SSF100879">
    <property type="entry name" value="Lesion bypass DNA polymerase (Y-family), little finger domain"/>
    <property type="match status" value="1"/>
</dbReference>
<feature type="binding site" evidence="12">
    <location>
        <position position="9"/>
    </location>
    <ligand>
        <name>Mg(2+)</name>
        <dbReference type="ChEBI" id="CHEBI:18420"/>
    </ligand>
</feature>
<evidence type="ECO:0000256" key="8">
    <source>
        <dbReference type="ARBA" id="ARBA00022842"/>
    </source>
</evidence>
<dbReference type="InterPro" id="IPR022880">
    <property type="entry name" value="DNApol_IV"/>
</dbReference>
<dbReference type="AlphaFoldDB" id="A0A250FQX0"/>
<dbReference type="PANTHER" id="PTHR11076:SF33">
    <property type="entry name" value="DNA POLYMERASE KAPPA"/>
    <property type="match status" value="1"/>
</dbReference>
<dbReference type="Gene3D" id="3.30.70.270">
    <property type="match status" value="1"/>
</dbReference>
<keyword evidence="9 12" id="KW-0239">DNA-directed DNA polymerase</keyword>
<dbReference type="GO" id="GO:0009432">
    <property type="term" value="P:SOS response"/>
    <property type="evidence" value="ECO:0007669"/>
    <property type="project" value="TreeGrafter"/>
</dbReference>
<dbReference type="GeneID" id="84808903"/>
<dbReference type="InterPro" id="IPR043502">
    <property type="entry name" value="DNA/RNA_pol_sf"/>
</dbReference>
<dbReference type="HAMAP" id="MF_01113">
    <property type="entry name" value="DNApol_IV"/>
    <property type="match status" value="1"/>
</dbReference>
<dbReference type="Gene3D" id="1.10.150.20">
    <property type="entry name" value="5' to 3' exonuclease, C-terminal subdomain"/>
    <property type="match status" value="1"/>
</dbReference>
<keyword evidence="10 12" id="KW-0234">DNA repair</keyword>
<sequence length="367" mass="41868">MERKIIHIDMDAFFASVEQHDNPSLRGLPIAVGGGEARGVVAAASYEARRYGVRSAMAGAMARQLCTQLIFVKPRFDRYREVSMQIRAIFHEYTDLVEPLSLDEAYLDVTTNKKDLPSATLIAQQIRAKIFEQTGLTASAGISVNKFIAKIASDYNKPNGQKTVPPQEILDFLAPLDIKKFYGIGKVTAQKMYQKGIFTGADLRAKSLEELQAYFGNNGEYFYQIARGIHLSPVQPFRVRKSIGVEHTFETNITSELFLEEPIKQLCEEVAQRLKEKKLLAKTVTLKLKYSDFKQQTRSRSIPEFIGNSTDIYAVVEELLYQEKLYESVRLVGVSLSHFNYPTLESKKPQWIQLQFEFPLWEEYPKR</sequence>
<name>A0A250FQX0_9FLAO</name>
<comment type="subunit">
    <text evidence="12">Monomer.</text>
</comment>
<evidence type="ECO:0000256" key="9">
    <source>
        <dbReference type="ARBA" id="ARBA00022932"/>
    </source>
</evidence>
<comment type="cofactor">
    <cofactor evidence="12">
        <name>Mg(2+)</name>
        <dbReference type="ChEBI" id="CHEBI:18420"/>
    </cofactor>
    <text evidence="12">Binds 2 magnesium ions per subunit.</text>
</comment>
<dbReference type="InterPro" id="IPR017961">
    <property type="entry name" value="DNA_pol_Y-fam_little_finger"/>
</dbReference>
<evidence type="ECO:0000256" key="6">
    <source>
        <dbReference type="ARBA" id="ARBA00022723"/>
    </source>
</evidence>
<dbReference type="Pfam" id="PF11799">
    <property type="entry name" value="IMS_C"/>
    <property type="match status" value="1"/>
</dbReference>
<dbReference type="InterPro" id="IPR036775">
    <property type="entry name" value="DNA_pol_Y-fam_lit_finger_sf"/>
</dbReference>
<comment type="similarity">
    <text evidence="1 12">Belongs to the DNA polymerase type-Y family.</text>
</comment>
<gene>
    <name evidence="12" type="primary">dinB</name>
    <name evidence="14" type="ORF">CGC50_10085</name>
</gene>
<keyword evidence="3 12" id="KW-0808">Transferase</keyword>
<keyword evidence="8 12" id="KW-0460">Magnesium</keyword>
<dbReference type="GO" id="GO:0003684">
    <property type="term" value="F:damaged DNA binding"/>
    <property type="evidence" value="ECO:0007669"/>
    <property type="project" value="InterPro"/>
</dbReference>
<dbReference type="FunFam" id="3.30.1490.100:FF:000004">
    <property type="entry name" value="DNA polymerase IV"/>
    <property type="match status" value="1"/>
</dbReference>
<comment type="subcellular location">
    <subcellularLocation>
        <location evidence="12">Cytoplasm</location>
    </subcellularLocation>
</comment>
<protein>
    <recommendedName>
        <fullName evidence="12">DNA polymerase IV</fullName>
        <shortName evidence="12">Pol IV</shortName>
        <ecNumber evidence="12">2.7.7.7</ecNumber>
    </recommendedName>
</protein>
<keyword evidence="2 12" id="KW-0515">Mutator protein</keyword>
<dbReference type="NCBIfam" id="NF002677">
    <property type="entry name" value="PRK02406.1"/>
    <property type="match status" value="1"/>
</dbReference>
<dbReference type="GO" id="GO:0042276">
    <property type="term" value="P:error-prone translesion synthesis"/>
    <property type="evidence" value="ECO:0007669"/>
    <property type="project" value="TreeGrafter"/>
</dbReference>
<dbReference type="GO" id="GO:0005829">
    <property type="term" value="C:cytosol"/>
    <property type="evidence" value="ECO:0007669"/>
    <property type="project" value="TreeGrafter"/>
</dbReference>
<dbReference type="InterPro" id="IPR043128">
    <property type="entry name" value="Rev_trsase/Diguanyl_cyclase"/>
</dbReference>
<keyword evidence="12" id="KW-0963">Cytoplasm</keyword>
<evidence type="ECO:0000256" key="2">
    <source>
        <dbReference type="ARBA" id="ARBA00022457"/>
    </source>
</evidence>
<evidence type="ECO:0000259" key="13">
    <source>
        <dbReference type="PROSITE" id="PS50173"/>
    </source>
</evidence>
<organism evidence="14 15">
    <name type="scientific">Capnocytophaga gingivalis</name>
    <dbReference type="NCBI Taxonomy" id="1017"/>
    <lineage>
        <taxon>Bacteria</taxon>
        <taxon>Pseudomonadati</taxon>
        <taxon>Bacteroidota</taxon>
        <taxon>Flavobacteriia</taxon>
        <taxon>Flavobacteriales</taxon>
        <taxon>Flavobacteriaceae</taxon>
        <taxon>Capnocytophaga</taxon>
    </lineage>
</organism>
<dbReference type="OrthoDB" id="9808813at2"/>
<evidence type="ECO:0000256" key="1">
    <source>
        <dbReference type="ARBA" id="ARBA00010945"/>
    </source>
</evidence>
<dbReference type="Gene3D" id="3.30.1490.100">
    <property type="entry name" value="DNA polymerase, Y-family, little finger domain"/>
    <property type="match status" value="1"/>
</dbReference>
<dbReference type="EMBL" id="CP022386">
    <property type="protein sequence ID" value="ATA87474.1"/>
    <property type="molecule type" value="Genomic_DNA"/>
</dbReference>
<evidence type="ECO:0000256" key="5">
    <source>
        <dbReference type="ARBA" id="ARBA00022705"/>
    </source>
</evidence>
<evidence type="ECO:0000256" key="11">
    <source>
        <dbReference type="ARBA" id="ARBA00049244"/>
    </source>
</evidence>
<evidence type="ECO:0000313" key="15">
    <source>
        <dbReference type="Proteomes" id="UP000217250"/>
    </source>
</evidence>
<feature type="site" description="Substrate discrimination" evidence="12">
    <location>
        <position position="14"/>
    </location>
</feature>
<dbReference type="GO" id="GO:0003887">
    <property type="term" value="F:DNA-directed DNA polymerase activity"/>
    <property type="evidence" value="ECO:0007669"/>
    <property type="project" value="UniProtKB-UniRule"/>
</dbReference>
<dbReference type="EC" id="2.7.7.7" evidence="12"/>
<dbReference type="Pfam" id="PF00817">
    <property type="entry name" value="IMS"/>
    <property type="match status" value="1"/>
</dbReference>
<evidence type="ECO:0000256" key="7">
    <source>
        <dbReference type="ARBA" id="ARBA00022763"/>
    </source>
</evidence>